<dbReference type="Proteomes" id="UP001266305">
    <property type="component" value="Unassembled WGS sequence"/>
</dbReference>
<feature type="region of interest" description="Disordered" evidence="1">
    <location>
        <begin position="1"/>
        <end position="58"/>
    </location>
</feature>
<comment type="caution">
    <text evidence="2">The sequence shown here is derived from an EMBL/GenBank/DDBJ whole genome shotgun (WGS) entry which is preliminary data.</text>
</comment>
<gene>
    <name evidence="2" type="ORF">P7K49_030600</name>
</gene>
<proteinExistence type="predicted"/>
<evidence type="ECO:0000313" key="3">
    <source>
        <dbReference type="Proteomes" id="UP001266305"/>
    </source>
</evidence>
<evidence type="ECO:0000313" key="2">
    <source>
        <dbReference type="EMBL" id="KAK2091316.1"/>
    </source>
</evidence>
<feature type="non-terminal residue" evidence="2">
    <location>
        <position position="1"/>
    </location>
</feature>
<sequence length="58" mass="6839">NVRTKEWLEDSGWDHKVPSHLPQMTSPPQWPRNMTQGPWRKTRPPPPRADVATKLNQR</sequence>
<reference evidence="2 3" key="1">
    <citation type="submission" date="2023-05" db="EMBL/GenBank/DDBJ databases">
        <title>B98-5 Cell Line De Novo Hybrid Assembly: An Optical Mapping Approach.</title>
        <authorList>
            <person name="Kananen K."/>
            <person name="Auerbach J.A."/>
            <person name="Kautto E."/>
            <person name="Blachly J.S."/>
        </authorList>
    </citation>
    <scope>NUCLEOTIDE SEQUENCE [LARGE SCALE GENOMIC DNA]</scope>
    <source>
        <strain evidence="2">B95-8</strain>
        <tissue evidence="2">Cell line</tissue>
    </source>
</reference>
<feature type="compositionally biased region" description="Polar residues" evidence="1">
    <location>
        <begin position="22"/>
        <end position="36"/>
    </location>
</feature>
<organism evidence="2 3">
    <name type="scientific">Saguinus oedipus</name>
    <name type="common">Cotton-top tamarin</name>
    <name type="synonym">Oedipomidas oedipus</name>
    <dbReference type="NCBI Taxonomy" id="9490"/>
    <lineage>
        <taxon>Eukaryota</taxon>
        <taxon>Metazoa</taxon>
        <taxon>Chordata</taxon>
        <taxon>Craniata</taxon>
        <taxon>Vertebrata</taxon>
        <taxon>Euteleostomi</taxon>
        <taxon>Mammalia</taxon>
        <taxon>Eutheria</taxon>
        <taxon>Euarchontoglires</taxon>
        <taxon>Primates</taxon>
        <taxon>Haplorrhini</taxon>
        <taxon>Platyrrhini</taxon>
        <taxon>Cebidae</taxon>
        <taxon>Callitrichinae</taxon>
        <taxon>Saguinus</taxon>
    </lineage>
</organism>
<dbReference type="EMBL" id="JASSZA010000016">
    <property type="protein sequence ID" value="KAK2091316.1"/>
    <property type="molecule type" value="Genomic_DNA"/>
</dbReference>
<evidence type="ECO:0000256" key="1">
    <source>
        <dbReference type="SAM" id="MobiDB-lite"/>
    </source>
</evidence>
<name>A0ABQ9U2R9_SAGOE</name>
<protein>
    <submittedName>
        <fullName evidence="2">Uncharacterized protein</fullName>
    </submittedName>
</protein>
<keyword evidence="3" id="KW-1185">Reference proteome</keyword>
<feature type="compositionally biased region" description="Basic and acidic residues" evidence="1">
    <location>
        <begin position="1"/>
        <end position="17"/>
    </location>
</feature>
<accession>A0ABQ9U2R9</accession>